<dbReference type="InterPro" id="IPR036390">
    <property type="entry name" value="WH_DNA-bd_sf"/>
</dbReference>
<sequence length="177" mass="19847">MRMRFVILGLLLGGPLSLYEVQRRFSSVISLFYSASSGSIQRALRTLVDDGHVTVVDDDTSPRGRKLHHVTEAGRDAWRTWMLEPATGSDLEQAMLARVFFLGHLADADERMQVLTSIRARAESELQRLDAIAAIRPDTAQLGPSQAYPFATLDYGLRSTRLALEWLRELETTEARS</sequence>
<gene>
    <name evidence="3" type="ORF">FHX72_002307</name>
</gene>
<reference evidence="3 4" key="1">
    <citation type="submission" date="2020-08" db="EMBL/GenBank/DDBJ databases">
        <title>Sequencing the genomes of 1000 actinobacteria strains.</title>
        <authorList>
            <person name="Klenk H.-P."/>
        </authorList>
    </citation>
    <scope>NUCLEOTIDE SEQUENCE [LARGE SCALE GENOMIC DNA]</scope>
    <source>
        <strain evidence="3 4">DSM 20419</strain>
    </source>
</reference>
<dbReference type="Proteomes" id="UP000545286">
    <property type="component" value="Unassembled WGS sequence"/>
</dbReference>
<keyword evidence="4" id="KW-1185">Reference proteome</keyword>
<feature type="domain" description="Transcription regulator PadR N-terminal" evidence="1">
    <location>
        <begin position="7"/>
        <end position="77"/>
    </location>
</feature>
<evidence type="ECO:0000259" key="1">
    <source>
        <dbReference type="Pfam" id="PF03551"/>
    </source>
</evidence>
<keyword evidence="3" id="KW-0238">DNA-binding</keyword>
<dbReference type="EMBL" id="JACHWJ010000003">
    <property type="protein sequence ID" value="MBB2958162.1"/>
    <property type="molecule type" value="Genomic_DNA"/>
</dbReference>
<accession>A0A7W4UPC1</accession>
<dbReference type="Pfam" id="PF10400">
    <property type="entry name" value="Vir_act_alpha_C"/>
    <property type="match status" value="1"/>
</dbReference>
<proteinExistence type="predicted"/>
<dbReference type="PANTHER" id="PTHR43252">
    <property type="entry name" value="TRANSCRIPTIONAL REGULATOR YQJI"/>
    <property type="match status" value="1"/>
</dbReference>
<name>A0A7W4UPC1_9MICO</name>
<dbReference type="InterPro" id="IPR036388">
    <property type="entry name" value="WH-like_DNA-bd_sf"/>
</dbReference>
<dbReference type="Gene3D" id="1.10.10.10">
    <property type="entry name" value="Winged helix-like DNA-binding domain superfamily/Winged helix DNA-binding domain"/>
    <property type="match status" value="1"/>
</dbReference>
<evidence type="ECO:0000313" key="4">
    <source>
        <dbReference type="Proteomes" id="UP000545286"/>
    </source>
</evidence>
<organism evidence="3 4">
    <name type="scientific">Pseudoclavibacter helvolus</name>
    <dbReference type="NCBI Taxonomy" id="255205"/>
    <lineage>
        <taxon>Bacteria</taxon>
        <taxon>Bacillati</taxon>
        <taxon>Actinomycetota</taxon>
        <taxon>Actinomycetes</taxon>
        <taxon>Micrococcales</taxon>
        <taxon>Microbacteriaceae</taxon>
        <taxon>Pseudoclavibacter</taxon>
    </lineage>
</organism>
<dbReference type="AlphaFoldDB" id="A0A7W4UPC1"/>
<feature type="domain" description="Transcription regulator PadR C-terminal" evidence="2">
    <location>
        <begin position="95"/>
        <end position="171"/>
    </location>
</feature>
<dbReference type="PANTHER" id="PTHR43252:SF2">
    <property type="entry name" value="TRANSCRIPTION REGULATOR, PADR-LIKE FAMILY"/>
    <property type="match status" value="1"/>
</dbReference>
<dbReference type="InterPro" id="IPR005149">
    <property type="entry name" value="Tscrpt_reg_PadR_N"/>
</dbReference>
<protein>
    <submittedName>
        <fullName evidence="3">DNA-binding PadR family transcriptional regulator</fullName>
    </submittedName>
</protein>
<dbReference type="SUPFAM" id="SSF46785">
    <property type="entry name" value="Winged helix' DNA-binding domain"/>
    <property type="match status" value="1"/>
</dbReference>
<dbReference type="Gene3D" id="6.10.140.190">
    <property type="match status" value="1"/>
</dbReference>
<evidence type="ECO:0000313" key="3">
    <source>
        <dbReference type="EMBL" id="MBB2958162.1"/>
    </source>
</evidence>
<dbReference type="GO" id="GO:0003677">
    <property type="term" value="F:DNA binding"/>
    <property type="evidence" value="ECO:0007669"/>
    <property type="project" value="UniProtKB-KW"/>
</dbReference>
<dbReference type="InterPro" id="IPR018309">
    <property type="entry name" value="Tscrpt_reg_PadR_C"/>
</dbReference>
<evidence type="ECO:0000259" key="2">
    <source>
        <dbReference type="Pfam" id="PF10400"/>
    </source>
</evidence>
<dbReference type="Pfam" id="PF03551">
    <property type="entry name" value="PadR"/>
    <property type="match status" value="1"/>
</dbReference>
<comment type="caution">
    <text evidence="3">The sequence shown here is derived from an EMBL/GenBank/DDBJ whole genome shotgun (WGS) entry which is preliminary data.</text>
</comment>